<protein>
    <submittedName>
        <fullName evidence="1">Erythromycin esterase family protein</fullName>
    </submittedName>
</protein>
<name>A0ABY9VE52_9BACI</name>
<keyword evidence="2" id="KW-1185">Reference proteome</keyword>
<gene>
    <name evidence="1" type="ORF">RH061_11715</name>
</gene>
<evidence type="ECO:0000313" key="2">
    <source>
        <dbReference type="Proteomes" id="UP001303324"/>
    </source>
</evidence>
<dbReference type="CDD" id="cd14728">
    <property type="entry name" value="Ere-like"/>
    <property type="match status" value="1"/>
</dbReference>
<dbReference type="InterPro" id="IPR014622">
    <property type="entry name" value="UCP036794_erythomycin"/>
</dbReference>
<dbReference type="Proteomes" id="UP001303324">
    <property type="component" value="Chromosome"/>
</dbReference>
<dbReference type="SUPFAM" id="SSF159501">
    <property type="entry name" value="EreA/ChaN-like"/>
    <property type="match status" value="1"/>
</dbReference>
<dbReference type="InterPro" id="IPR052036">
    <property type="entry name" value="Hydrolase/PRTase-associated"/>
</dbReference>
<accession>A0ABY9VE52</accession>
<evidence type="ECO:0000313" key="1">
    <source>
        <dbReference type="EMBL" id="WNF20875.1"/>
    </source>
</evidence>
<dbReference type="Gene3D" id="3.30.1870.10">
    <property type="entry name" value="EreA-like, domain 2"/>
    <property type="match status" value="1"/>
</dbReference>
<proteinExistence type="predicted"/>
<dbReference type="EMBL" id="CP134494">
    <property type="protein sequence ID" value="WNF20875.1"/>
    <property type="molecule type" value="Genomic_DNA"/>
</dbReference>
<dbReference type="Gene3D" id="3.40.1660.10">
    <property type="entry name" value="EreA-like (biosynthetic domain)"/>
    <property type="match status" value="1"/>
</dbReference>
<dbReference type="InterPro" id="IPR007815">
    <property type="entry name" value="Emycin_Estase"/>
</dbReference>
<organism evidence="1 2">
    <name type="scientific">Mesobacillus jeotgali</name>
    <dbReference type="NCBI Taxonomy" id="129985"/>
    <lineage>
        <taxon>Bacteria</taxon>
        <taxon>Bacillati</taxon>
        <taxon>Bacillota</taxon>
        <taxon>Bacilli</taxon>
        <taxon>Bacillales</taxon>
        <taxon>Bacillaceae</taxon>
        <taxon>Mesobacillus</taxon>
    </lineage>
</organism>
<reference evidence="1 2" key="1">
    <citation type="submission" date="2023-09" db="EMBL/GenBank/DDBJ databases">
        <title>Microbial mechanism of fulvic acid promoting antimony reduction mineralization in rice fields.</title>
        <authorList>
            <person name="Chen G."/>
            <person name="Lan J."/>
        </authorList>
    </citation>
    <scope>NUCLEOTIDE SEQUENCE [LARGE SCALE GENOMIC DNA]</scope>
    <source>
        <strain evidence="1 2">PS1</strain>
    </source>
</reference>
<dbReference type="PIRSF" id="PIRSF036794">
    <property type="entry name" value="UCP_erythr_ester"/>
    <property type="match status" value="1"/>
</dbReference>
<dbReference type="RefSeq" id="WP_311070396.1">
    <property type="nucleotide sequence ID" value="NZ_CP134494.1"/>
</dbReference>
<sequence>MTSKGHLIQSIKNHSVRFDTYDDLGAIVEAAANKQYVLLGEASHGTSEFYTLRAEISKRLIEDHGFSFIAVEGDWPSCFTVNQYIKGFSKTDARMALQDFNRWPSWMWANEEILELVNWMKEYNESAEKQVGFYGIDVYSLWESMEEIIRQLERIAPEDVESAKQAFSCFEPFERRGENYAISSAYYGEDCTEEVIKVLIDLQKKRKTYPKEHEGDLNLEVNSLVMLDAERYYRAMAKGGADDWNIRDTHMVSALEKIMHAHGEGGKAIVWEHNTHIGDARATDMADDGMINVGQILREKYGQKVYAIGFGTHHGKVIASQQWGGAVEVMEVPDAGPGSWEDALHQAGDHNKYLIFNKQNELDFDFVIGHRAIGVVYDPEIEHLGNYVPSNIAKRYDAFLFIDETNSLRPLFK</sequence>
<dbReference type="Pfam" id="PF05139">
    <property type="entry name" value="Erythro_esteras"/>
    <property type="match status" value="1"/>
</dbReference>
<dbReference type="PANTHER" id="PTHR31299">
    <property type="entry name" value="ESTERASE, PUTATIVE (AFU_ORTHOLOGUE AFUA_1G05850)-RELATED"/>
    <property type="match status" value="1"/>
</dbReference>
<dbReference type="PANTHER" id="PTHR31299:SF0">
    <property type="entry name" value="ESTERASE, PUTATIVE (AFU_ORTHOLOGUE AFUA_1G05850)-RELATED"/>
    <property type="match status" value="1"/>
</dbReference>
<dbReference type="Gene3D" id="1.20.1440.30">
    <property type="entry name" value="Biosynthetic Protein domain"/>
    <property type="match status" value="1"/>
</dbReference>